<name>A0A0C9T2T1_PLICR</name>
<reference evidence="2 3" key="1">
    <citation type="submission" date="2014-06" db="EMBL/GenBank/DDBJ databases">
        <title>Evolutionary Origins and Diversification of the Mycorrhizal Mutualists.</title>
        <authorList>
            <consortium name="DOE Joint Genome Institute"/>
            <consortium name="Mycorrhizal Genomics Consortium"/>
            <person name="Kohler A."/>
            <person name="Kuo A."/>
            <person name="Nagy L.G."/>
            <person name="Floudas D."/>
            <person name="Copeland A."/>
            <person name="Barry K.W."/>
            <person name="Cichocki N."/>
            <person name="Veneault-Fourrey C."/>
            <person name="LaButti K."/>
            <person name="Lindquist E.A."/>
            <person name="Lipzen A."/>
            <person name="Lundell T."/>
            <person name="Morin E."/>
            <person name="Murat C."/>
            <person name="Riley R."/>
            <person name="Ohm R."/>
            <person name="Sun H."/>
            <person name="Tunlid A."/>
            <person name="Henrissat B."/>
            <person name="Grigoriev I.V."/>
            <person name="Hibbett D.S."/>
            <person name="Martin F."/>
        </authorList>
    </citation>
    <scope>NUCLEOTIDE SEQUENCE [LARGE SCALE GENOMIC DNA]</scope>
    <source>
        <strain evidence="2 3">FD-325 SS-3</strain>
    </source>
</reference>
<dbReference type="AlphaFoldDB" id="A0A0C9T2T1"/>
<accession>A0A0C9T2T1</accession>
<evidence type="ECO:0000256" key="1">
    <source>
        <dbReference type="SAM" id="MobiDB-lite"/>
    </source>
</evidence>
<protein>
    <submittedName>
        <fullName evidence="2">Uncharacterized protein</fullName>
    </submittedName>
</protein>
<evidence type="ECO:0000313" key="2">
    <source>
        <dbReference type="EMBL" id="KII83574.1"/>
    </source>
</evidence>
<dbReference type="EMBL" id="KN832576">
    <property type="protein sequence ID" value="KII83574.1"/>
    <property type="molecule type" value="Genomic_DNA"/>
</dbReference>
<dbReference type="HOGENOM" id="CLU_1949727_0_0_1"/>
<sequence length="129" mass="14070">MLGEAYAELVPRRCKYYDGHKPRRAQPTADAKPTAAARKTGADTATGGWARRRRKTMAGANTTTPTEALSCGGGPTRGDHGRPWQQRTLDAIDAIAPSSGTRRLYAQIPRRVTVSCQYHDNNFIAIFPA</sequence>
<gene>
    <name evidence="2" type="ORF">PLICRDRAFT_32892</name>
</gene>
<feature type="region of interest" description="Disordered" evidence="1">
    <location>
        <begin position="18"/>
        <end position="83"/>
    </location>
</feature>
<dbReference type="Proteomes" id="UP000053263">
    <property type="component" value="Unassembled WGS sequence"/>
</dbReference>
<keyword evidence="3" id="KW-1185">Reference proteome</keyword>
<evidence type="ECO:0000313" key="3">
    <source>
        <dbReference type="Proteomes" id="UP000053263"/>
    </source>
</evidence>
<proteinExistence type="predicted"/>
<organism evidence="2 3">
    <name type="scientific">Plicaturopsis crispa FD-325 SS-3</name>
    <dbReference type="NCBI Taxonomy" id="944288"/>
    <lineage>
        <taxon>Eukaryota</taxon>
        <taxon>Fungi</taxon>
        <taxon>Dikarya</taxon>
        <taxon>Basidiomycota</taxon>
        <taxon>Agaricomycotina</taxon>
        <taxon>Agaricomycetes</taxon>
        <taxon>Agaricomycetidae</taxon>
        <taxon>Amylocorticiales</taxon>
        <taxon>Amylocorticiaceae</taxon>
        <taxon>Plicatura</taxon>
        <taxon>Plicaturopsis crispa</taxon>
    </lineage>
</organism>